<dbReference type="AlphaFoldDB" id="A0A7S8RGV5"/>
<dbReference type="RefSeq" id="WP_195692578.1">
    <property type="nucleotide sequence ID" value="NZ_CP064760.1"/>
</dbReference>
<dbReference type="InterPro" id="IPR011986">
    <property type="entry name" value="Xdiol_dOase_LigA"/>
</dbReference>
<proteinExistence type="predicted"/>
<dbReference type="KEGG" id="msf:IT882_15445"/>
<evidence type="ECO:0000313" key="3">
    <source>
        <dbReference type="Proteomes" id="UP000594480"/>
    </source>
</evidence>
<reference evidence="2 3" key="1">
    <citation type="submission" date="2020-11" db="EMBL/GenBank/DDBJ databases">
        <title>Amino acid is mineralized and recycled by bacteria in oceanic microbiome.</title>
        <authorList>
            <person name="Zheng L.Y."/>
        </authorList>
    </citation>
    <scope>NUCLEOTIDE SEQUENCE [LARGE SCALE GENOMIC DNA]</scope>
    <source>
        <strain evidence="2 3">A32-1</strain>
    </source>
</reference>
<accession>A0A7S8RGV5</accession>
<evidence type="ECO:0000259" key="1">
    <source>
        <dbReference type="Pfam" id="PF07746"/>
    </source>
</evidence>
<gene>
    <name evidence="2" type="primary">ligA</name>
    <name evidence="2" type="ORF">IT882_15445</name>
</gene>
<dbReference type="Pfam" id="PF07746">
    <property type="entry name" value="LigA"/>
    <property type="match status" value="1"/>
</dbReference>
<dbReference type="Proteomes" id="UP000594480">
    <property type="component" value="Chromosome"/>
</dbReference>
<keyword evidence="2" id="KW-0560">Oxidoreductase</keyword>
<protein>
    <submittedName>
        <fullName evidence="2">Protocatechuate 4,5-dioxygenase subunit alpha</fullName>
        <ecNumber evidence="2">1.13.11.8</ecNumber>
    </submittedName>
</protein>
<dbReference type="EMBL" id="CP064760">
    <property type="protein sequence ID" value="QPE04501.1"/>
    <property type="molecule type" value="Genomic_DNA"/>
</dbReference>
<dbReference type="Gene3D" id="1.10.700.10">
    <property type="entry name" value="Dioxygenase LigAB, LigA subunit"/>
    <property type="match status" value="1"/>
</dbReference>
<feature type="domain" description="Extradiol ring-cleavage dioxygenase LigAB LigA subunit" evidence="1">
    <location>
        <begin position="27"/>
        <end position="112"/>
    </location>
</feature>
<dbReference type="InterPro" id="IPR036622">
    <property type="entry name" value="LigA_sf"/>
</dbReference>
<organism evidence="2 3">
    <name type="scientific">Microbacterium schleiferi</name>
    <dbReference type="NCBI Taxonomy" id="69362"/>
    <lineage>
        <taxon>Bacteria</taxon>
        <taxon>Bacillati</taxon>
        <taxon>Actinomycetota</taxon>
        <taxon>Actinomycetes</taxon>
        <taxon>Micrococcales</taxon>
        <taxon>Microbacteriaceae</taxon>
        <taxon>Microbacterium</taxon>
    </lineage>
</organism>
<dbReference type="EC" id="1.13.11.8" evidence="2"/>
<evidence type="ECO:0000313" key="2">
    <source>
        <dbReference type="EMBL" id="QPE04501.1"/>
    </source>
</evidence>
<name>A0A7S8RGV5_9MICO</name>
<dbReference type="NCBIfam" id="NF009917">
    <property type="entry name" value="PRK13377.1"/>
    <property type="match status" value="1"/>
</dbReference>
<keyword evidence="3" id="KW-1185">Reference proteome</keyword>
<dbReference type="SUPFAM" id="SSF48076">
    <property type="entry name" value="LigA subunit of an aromatic-ring-opening dioxygenase LigAB"/>
    <property type="match status" value="1"/>
</dbReference>
<keyword evidence="2" id="KW-0223">Dioxygenase</keyword>
<dbReference type="InterPro" id="IPR014159">
    <property type="entry name" value="PCA_LigA"/>
</dbReference>
<dbReference type="GO" id="GO:0018579">
    <property type="term" value="F:protocatechuate 4,5-dioxygenase activity"/>
    <property type="evidence" value="ECO:0007669"/>
    <property type="project" value="UniProtKB-EC"/>
</dbReference>
<sequence length="123" mass="13773">MALDKPYKNVPGTIIFDAEQARKGYQINQLCMSFMKPENRERYLADREAYLDEWQLTPKARQAILDLDLNAAMAEGGNIYFLAKLGATHGLSFQQMAGSMTGMSEAAYRDMMISGGRRPRATA</sequence>
<dbReference type="NCBIfam" id="TIGR02792">
    <property type="entry name" value="PCA_ligA"/>
    <property type="match status" value="1"/>
</dbReference>